<dbReference type="PANTHER" id="PTHR47053:SF1">
    <property type="entry name" value="MUREIN DD-ENDOPEPTIDASE MEPH-RELATED"/>
    <property type="match status" value="1"/>
</dbReference>
<evidence type="ECO:0000259" key="5">
    <source>
        <dbReference type="PROSITE" id="PS51935"/>
    </source>
</evidence>
<dbReference type="GO" id="GO:0006508">
    <property type="term" value="P:proteolysis"/>
    <property type="evidence" value="ECO:0007669"/>
    <property type="project" value="UniProtKB-KW"/>
</dbReference>
<evidence type="ECO:0000256" key="1">
    <source>
        <dbReference type="ARBA" id="ARBA00007074"/>
    </source>
</evidence>
<dbReference type="Gene3D" id="2.30.30.40">
    <property type="entry name" value="SH3 Domains"/>
    <property type="match status" value="2"/>
</dbReference>
<sequence length="278" mass="31011">MMYVAAVPLCPLYAGPGEEKERVDEILMGWPVYGPEETQGDWWRVRTHYGYSGWVRGEQLTPAGDWSLPGRLVVTAPFADVLAGPEVERPVVTTLPRGSLVSPSDGPVPEGWRLVELPDGQKGYTKRYFLEEYCTQPSNLPEEQLRARVVERAWSYLGTQYRWGGKSPMGIDCSGLTFMAWFFSGVFLYRDARIVPGYPVRPIPLEACRPADLLYFPGHIALYLGEGRYIHSTARAGSDGVVVNSLDPEQPDYRADLREKLLTAGTVFPLGGESLTTY</sequence>
<dbReference type="SUPFAM" id="SSF54001">
    <property type="entry name" value="Cysteine proteinases"/>
    <property type="match status" value="1"/>
</dbReference>
<dbReference type="PROSITE" id="PS51935">
    <property type="entry name" value="NLPC_P60"/>
    <property type="match status" value="1"/>
</dbReference>
<evidence type="ECO:0000256" key="3">
    <source>
        <dbReference type="ARBA" id="ARBA00022801"/>
    </source>
</evidence>
<dbReference type="AlphaFoldDB" id="A0A9D2SCR0"/>
<dbReference type="Proteomes" id="UP000823921">
    <property type="component" value="Unassembled WGS sequence"/>
</dbReference>
<keyword evidence="4" id="KW-0788">Thiol protease</keyword>
<keyword evidence="3" id="KW-0378">Hydrolase</keyword>
<proteinExistence type="inferred from homology"/>
<dbReference type="InterPro" id="IPR000064">
    <property type="entry name" value="NLP_P60_dom"/>
</dbReference>
<feature type="domain" description="NlpC/P60" evidence="5">
    <location>
        <begin position="143"/>
        <end position="265"/>
    </location>
</feature>
<evidence type="ECO:0000256" key="2">
    <source>
        <dbReference type="ARBA" id="ARBA00022670"/>
    </source>
</evidence>
<gene>
    <name evidence="6" type="ORF">H9712_11010</name>
</gene>
<accession>A0A9D2SCR0</accession>
<dbReference type="GO" id="GO:0008234">
    <property type="term" value="F:cysteine-type peptidase activity"/>
    <property type="evidence" value="ECO:0007669"/>
    <property type="project" value="UniProtKB-KW"/>
</dbReference>
<dbReference type="InterPro" id="IPR051202">
    <property type="entry name" value="Peptidase_C40"/>
</dbReference>
<dbReference type="InterPro" id="IPR038765">
    <property type="entry name" value="Papain-like_cys_pep_sf"/>
</dbReference>
<reference evidence="6" key="1">
    <citation type="journal article" date="2021" name="PeerJ">
        <title>Extensive microbial diversity within the chicken gut microbiome revealed by metagenomics and culture.</title>
        <authorList>
            <person name="Gilroy R."/>
            <person name="Ravi A."/>
            <person name="Getino M."/>
            <person name="Pursley I."/>
            <person name="Horton D.L."/>
            <person name="Alikhan N.F."/>
            <person name="Baker D."/>
            <person name="Gharbi K."/>
            <person name="Hall N."/>
            <person name="Watson M."/>
            <person name="Adriaenssens E.M."/>
            <person name="Foster-Nyarko E."/>
            <person name="Jarju S."/>
            <person name="Secka A."/>
            <person name="Antonio M."/>
            <person name="Oren A."/>
            <person name="Chaudhuri R.R."/>
            <person name="La Ragione R."/>
            <person name="Hildebrand F."/>
            <person name="Pallen M.J."/>
        </authorList>
    </citation>
    <scope>NUCLEOTIDE SEQUENCE</scope>
    <source>
        <strain evidence="6">CHK192-8294</strain>
    </source>
</reference>
<comment type="similarity">
    <text evidence="1">Belongs to the peptidase C40 family.</text>
</comment>
<dbReference type="Pfam" id="PF00877">
    <property type="entry name" value="NLPC_P60"/>
    <property type="match status" value="1"/>
</dbReference>
<dbReference type="EMBL" id="DWXO01000103">
    <property type="protein sequence ID" value="HJB81500.1"/>
    <property type="molecule type" value="Genomic_DNA"/>
</dbReference>
<reference evidence="6" key="2">
    <citation type="submission" date="2021-04" db="EMBL/GenBank/DDBJ databases">
        <authorList>
            <person name="Gilroy R."/>
        </authorList>
    </citation>
    <scope>NUCLEOTIDE SEQUENCE</scope>
    <source>
        <strain evidence="6">CHK192-8294</strain>
    </source>
</reference>
<protein>
    <submittedName>
        <fullName evidence="6">C40 family peptidase</fullName>
    </submittedName>
</protein>
<evidence type="ECO:0000256" key="4">
    <source>
        <dbReference type="ARBA" id="ARBA00022807"/>
    </source>
</evidence>
<evidence type="ECO:0000313" key="7">
    <source>
        <dbReference type="Proteomes" id="UP000823921"/>
    </source>
</evidence>
<evidence type="ECO:0000313" key="6">
    <source>
        <dbReference type="EMBL" id="HJB81500.1"/>
    </source>
</evidence>
<dbReference type="PANTHER" id="PTHR47053">
    <property type="entry name" value="MUREIN DD-ENDOPEPTIDASE MEPH-RELATED"/>
    <property type="match status" value="1"/>
</dbReference>
<dbReference type="Gene3D" id="3.90.1720.10">
    <property type="entry name" value="endopeptidase domain like (from Nostoc punctiforme)"/>
    <property type="match status" value="1"/>
</dbReference>
<organism evidence="6 7">
    <name type="scientific">Candidatus Flavonifractor intestinigallinarum</name>
    <dbReference type="NCBI Taxonomy" id="2838586"/>
    <lineage>
        <taxon>Bacteria</taxon>
        <taxon>Bacillati</taxon>
        <taxon>Bacillota</taxon>
        <taxon>Clostridia</taxon>
        <taxon>Eubacteriales</taxon>
        <taxon>Oscillospiraceae</taxon>
        <taxon>Flavonifractor</taxon>
    </lineage>
</organism>
<name>A0A9D2SCR0_9FIRM</name>
<keyword evidence="2" id="KW-0645">Protease</keyword>
<comment type="caution">
    <text evidence="6">The sequence shown here is derived from an EMBL/GenBank/DDBJ whole genome shotgun (WGS) entry which is preliminary data.</text>
</comment>